<dbReference type="GO" id="GO:0050290">
    <property type="term" value="F:sphingomyelin phosphodiesterase D activity"/>
    <property type="evidence" value="ECO:0007669"/>
    <property type="project" value="InterPro"/>
</dbReference>
<evidence type="ECO:0000313" key="1">
    <source>
        <dbReference type="Ensembl" id="ENSCANP00000030619.1"/>
    </source>
</evidence>
<dbReference type="Pfam" id="PF14724">
    <property type="entry name" value="mit_SMPDase"/>
    <property type="match status" value="1"/>
</dbReference>
<reference evidence="1" key="2">
    <citation type="submission" date="2025-09" db="UniProtKB">
        <authorList>
            <consortium name="Ensembl"/>
        </authorList>
    </citation>
    <scope>IDENTIFICATION</scope>
</reference>
<keyword evidence="2" id="KW-1185">Reference proteome</keyword>
<sequence length="101" mass="11448">MLRFCLCFPQWFAKKAIFDSPLEAVTAFPHLQQPNFLLASLKADCVNKPFAQLVKVIEDFPAEVYIFGSLDGVLVGWNLHCLQRHVNPVEYSMGMEFLDAA</sequence>
<dbReference type="STRING" id="336983.ENSCANP00000030619"/>
<dbReference type="Proteomes" id="UP000233080">
    <property type="component" value="Unassembled WGS sequence"/>
</dbReference>
<dbReference type="Ensembl" id="ENSCANT00000053827.1">
    <property type="protein sequence ID" value="ENSCANP00000030619.1"/>
    <property type="gene ID" value="ENSCANG00000038976.1"/>
</dbReference>
<organism evidence="1 2">
    <name type="scientific">Colobus angolensis palliatus</name>
    <name type="common">Peters' Angolan colobus</name>
    <dbReference type="NCBI Taxonomy" id="336983"/>
    <lineage>
        <taxon>Eukaryota</taxon>
        <taxon>Metazoa</taxon>
        <taxon>Chordata</taxon>
        <taxon>Craniata</taxon>
        <taxon>Vertebrata</taxon>
        <taxon>Euteleostomi</taxon>
        <taxon>Mammalia</taxon>
        <taxon>Eutheria</taxon>
        <taxon>Euarchontoglires</taxon>
        <taxon>Primates</taxon>
        <taxon>Haplorrhini</taxon>
        <taxon>Catarrhini</taxon>
        <taxon>Cercopithecidae</taxon>
        <taxon>Colobinae</taxon>
        <taxon>Colobus</taxon>
    </lineage>
</organism>
<reference evidence="1" key="1">
    <citation type="submission" date="2025-08" db="UniProtKB">
        <authorList>
            <consortium name="Ensembl"/>
        </authorList>
    </citation>
    <scope>IDENTIFICATION</scope>
</reference>
<dbReference type="AlphaFoldDB" id="A0A2K5JP25"/>
<name>A0A2K5JP25_COLAP</name>
<accession>A0A2K5JP25</accession>
<proteinExistence type="predicted"/>
<protein>
    <submittedName>
        <fullName evidence="1">Uncharacterized protein</fullName>
    </submittedName>
</protein>
<dbReference type="InterPro" id="IPR024129">
    <property type="entry name" value="Sphingomy_SMPD4"/>
</dbReference>
<evidence type="ECO:0000313" key="2">
    <source>
        <dbReference type="Proteomes" id="UP000233080"/>
    </source>
</evidence>